<gene>
    <name evidence="1" type="ORF">OPV22_027858</name>
</gene>
<dbReference type="Proteomes" id="UP001222027">
    <property type="component" value="Unassembled WGS sequence"/>
</dbReference>
<dbReference type="AlphaFoldDB" id="A0AAV8Q6Y2"/>
<comment type="caution">
    <text evidence="1">The sequence shown here is derived from an EMBL/GenBank/DDBJ whole genome shotgun (WGS) entry which is preliminary data.</text>
</comment>
<keyword evidence="2" id="KW-1185">Reference proteome</keyword>
<accession>A0AAV8Q6Y2</accession>
<sequence length="68" mass="7521">MEHVLPNNTEKLLSGSTGDEGYVSLINLNLCNLINHGGKIQPASLQLYTLTVASKSRLDANRRIRQKD</sequence>
<evidence type="ECO:0000313" key="1">
    <source>
        <dbReference type="EMBL" id="KAJ8465306.1"/>
    </source>
</evidence>
<protein>
    <submittedName>
        <fullName evidence="1">Uncharacterized protein</fullName>
    </submittedName>
</protein>
<evidence type="ECO:0000313" key="2">
    <source>
        <dbReference type="Proteomes" id="UP001222027"/>
    </source>
</evidence>
<dbReference type="EMBL" id="JAQQAF010000008">
    <property type="protein sequence ID" value="KAJ8465306.1"/>
    <property type="molecule type" value="Genomic_DNA"/>
</dbReference>
<organism evidence="1 2">
    <name type="scientific">Ensete ventricosum</name>
    <name type="common">Abyssinian banana</name>
    <name type="synonym">Musa ensete</name>
    <dbReference type="NCBI Taxonomy" id="4639"/>
    <lineage>
        <taxon>Eukaryota</taxon>
        <taxon>Viridiplantae</taxon>
        <taxon>Streptophyta</taxon>
        <taxon>Embryophyta</taxon>
        <taxon>Tracheophyta</taxon>
        <taxon>Spermatophyta</taxon>
        <taxon>Magnoliopsida</taxon>
        <taxon>Liliopsida</taxon>
        <taxon>Zingiberales</taxon>
        <taxon>Musaceae</taxon>
        <taxon>Ensete</taxon>
    </lineage>
</organism>
<proteinExistence type="predicted"/>
<name>A0AAV8Q6Y2_ENSVE</name>
<reference evidence="1 2" key="1">
    <citation type="submission" date="2022-12" db="EMBL/GenBank/DDBJ databases">
        <title>Chromosome-scale assembly of the Ensete ventricosum genome.</title>
        <authorList>
            <person name="Dussert Y."/>
            <person name="Stocks J."/>
            <person name="Wendawek A."/>
            <person name="Woldeyes F."/>
            <person name="Nichols R.A."/>
            <person name="Borrell J.S."/>
        </authorList>
    </citation>
    <scope>NUCLEOTIDE SEQUENCE [LARGE SCALE GENOMIC DNA]</scope>
    <source>
        <strain evidence="2">cv. Maze</strain>
        <tissue evidence="1">Seeds</tissue>
    </source>
</reference>